<evidence type="ECO:0000313" key="4">
    <source>
        <dbReference type="Proteomes" id="UP000612746"/>
    </source>
</evidence>
<dbReference type="InterPro" id="IPR036691">
    <property type="entry name" value="Endo/exonu/phosph_ase_sf"/>
</dbReference>
<dbReference type="Pfam" id="PF14529">
    <property type="entry name" value="Exo_endo_phos_2"/>
    <property type="match status" value="1"/>
</dbReference>
<proteinExistence type="predicted"/>
<dbReference type="OrthoDB" id="2272068at2759"/>
<evidence type="ECO:0000256" key="1">
    <source>
        <dbReference type="SAM" id="MobiDB-lite"/>
    </source>
</evidence>
<name>A0A8H7Q898_9FUNG</name>
<dbReference type="Pfam" id="PF00078">
    <property type="entry name" value="RVT_1"/>
    <property type="match status" value="1"/>
</dbReference>
<dbReference type="CDD" id="cd01650">
    <property type="entry name" value="RT_nLTR_like"/>
    <property type="match status" value="1"/>
</dbReference>
<protein>
    <recommendedName>
        <fullName evidence="2">Reverse transcriptase domain-containing protein</fullName>
    </recommendedName>
</protein>
<dbReference type="Proteomes" id="UP000612746">
    <property type="component" value="Unassembled WGS sequence"/>
</dbReference>
<dbReference type="PANTHER" id="PTHR19446">
    <property type="entry name" value="REVERSE TRANSCRIPTASES"/>
    <property type="match status" value="1"/>
</dbReference>
<dbReference type="SUPFAM" id="SSF56219">
    <property type="entry name" value="DNase I-like"/>
    <property type="match status" value="1"/>
</dbReference>
<evidence type="ECO:0000313" key="3">
    <source>
        <dbReference type="EMBL" id="KAG2187140.1"/>
    </source>
</evidence>
<organism evidence="3 4">
    <name type="scientific">Umbelopsis vinacea</name>
    <dbReference type="NCBI Taxonomy" id="44442"/>
    <lineage>
        <taxon>Eukaryota</taxon>
        <taxon>Fungi</taxon>
        <taxon>Fungi incertae sedis</taxon>
        <taxon>Mucoromycota</taxon>
        <taxon>Mucoromycotina</taxon>
        <taxon>Umbelopsidomycetes</taxon>
        <taxon>Umbelopsidales</taxon>
        <taxon>Umbelopsidaceae</taxon>
        <taxon>Umbelopsis</taxon>
    </lineage>
</organism>
<sequence>MLGSIPMDGNTVICGDFNARMPQRTGDRAINVRGATLDAWISDHHLQVWNTDLAFGIPTFTKFRGNQTLQSIIDLFISNVTPVNASMIIRTDLSLGSDHHLMSASFDLPPHDSISDARPTRRMWNLSRLQDEDSAEMYESIFAASSGPLLDQLRDLVDHPPSTPPDIDQLADSLNELIYEALSSSVGDRPPRPKHWKWFWSKALADAAAYRDTCYRKWRRTVGVEKAVWWTRHREAHITFRRDIKAARRMAYRAFCNALERDFMRATSKVKVIRQRRQQSHSFIHPDGPSAAATTMSHHLASVCDGRLLPTNRPPPLPPPSLPYAIENDTPFNNDDVLAAIRQLPNRKAPGSDHLRAEMLKPIATPLTPLLHSLYTICWQWSYVPPLWRHAQVCPIFKKGDPTMASNYRPISLTSILRKAMEYCLAPLLSLHSPPIDIAQGGFRPRRSAMDQALCLHELMHLFRKARHHDPVIAFLDIKAAYDTVDRNVIWSALAATSTPPPLLSLLRHLFDDVTTSVVISNHLSPPSTPATGVLQGSVLSPHLYSIYINTLPLVLREAATRCTTTVGPSATPINSLLFADDVALIGTPTEVQQMLDIAAAHSLQLGYRWSPTKCAVLNATLPRQFTLYDEVLPMVEEFIYLGVPFQDNGMSSSSLLAHRTPGTLFAMSNLQAIGARPSGFSQLLGAHLYRTFIRPKFEYALAISHLKDYRELERTQDRCLRMLFGGHRFSSTAVFRHMCNLPTMRQRTTTLVFKFCLRLHHLPPDCLISLLRPLVPHHRLGFLCRNRLYLANPPRPPPNIKKIVLAFRQEQLQRDRRDRVLMNGCRPTTGIDPILTIPATRKERSRLLRWRLGWLPGKPLECLCRQDRLTRQHVLECQLIPAHLWDTLPPPPPGSNQNTVDFALSALTTSPLSPPPYWSDLLSILRIVDRYVHSNTVFPEEPAPGSSWIAHSPDLGRPSPSPPP</sequence>
<dbReference type="SUPFAM" id="SSF56672">
    <property type="entry name" value="DNA/RNA polymerases"/>
    <property type="match status" value="1"/>
</dbReference>
<dbReference type="InterPro" id="IPR000477">
    <property type="entry name" value="RT_dom"/>
</dbReference>
<reference evidence="3" key="1">
    <citation type="submission" date="2020-12" db="EMBL/GenBank/DDBJ databases">
        <title>Metabolic potential, ecology and presence of endohyphal bacteria is reflected in genomic diversity of Mucoromycotina.</title>
        <authorList>
            <person name="Muszewska A."/>
            <person name="Okrasinska A."/>
            <person name="Steczkiewicz K."/>
            <person name="Drgas O."/>
            <person name="Orlowska M."/>
            <person name="Perlinska-Lenart U."/>
            <person name="Aleksandrzak-Piekarczyk T."/>
            <person name="Szatraj K."/>
            <person name="Zielenkiewicz U."/>
            <person name="Pilsyk S."/>
            <person name="Malc E."/>
            <person name="Mieczkowski P."/>
            <person name="Kruszewska J.S."/>
            <person name="Biernat P."/>
            <person name="Pawlowska J."/>
        </authorList>
    </citation>
    <scope>NUCLEOTIDE SEQUENCE</scope>
    <source>
        <strain evidence="3">WA0000051536</strain>
    </source>
</reference>
<dbReference type="InterPro" id="IPR043502">
    <property type="entry name" value="DNA/RNA_pol_sf"/>
</dbReference>
<feature type="region of interest" description="Disordered" evidence="1">
    <location>
        <begin position="942"/>
        <end position="965"/>
    </location>
</feature>
<feature type="domain" description="Reverse transcriptase" evidence="2">
    <location>
        <begin position="377"/>
        <end position="646"/>
    </location>
</feature>
<evidence type="ECO:0000259" key="2">
    <source>
        <dbReference type="PROSITE" id="PS50878"/>
    </source>
</evidence>
<comment type="caution">
    <text evidence="3">The sequence shown here is derived from an EMBL/GenBank/DDBJ whole genome shotgun (WGS) entry which is preliminary data.</text>
</comment>
<gene>
    <name evidence="3" type="ORF">INT44_004810</name>
</gene>
<dbReference type="EMBL" id="JAEPRA010000003">
    <property type="protein sequence ID" value="KAG2187140.1"/>
    <property type="molecule type" value="Genomic_DNA"/>
</dbReference>
<dbReference type="Gene3D" id="3.60.10.10">
    <property type="entry name" value="Endonuclease/exonuclease/phosphatase"/>
    <property type="match status" value="1"/>
</dbReference>
<dbReference type="InterPro" id="IPR005135">
    <property type="entry name" value="Endo/exonuclease/phosphatase"/>
</dbReference>
<dbReference type="AlphaFoldDB" id="A0A8H7Q898"/>
<dbReference type="PROSITE" id="PS50878">
    <property type="entry name" value="RT_POL"/>
    <property type="match status" value="1"/>
</dbReference>
<dbReference type="GO" id="GO:0003824">
    <property type="term" value="F:catalytic activity"/>
    <property type="evidence" value="ECO:0007669"/>
    <property type="project" value="InterPro"/>
</dbReference>
<accession>A0A8H7Q898</accession>
<keyword evidence="4" id="KW-1185">Reference proteome</keyword>